<evidence type="ECO:0000256" key="1">
    <source>
        <dbReference type="ARBA" id="ARBA00004651"/>
    </source>
</evidence>
<dbReference type="PANTHER" id="PTHR34308:SF1">
    <property type="entry name" value="COBALAMIN BIOSYNTHESIS PROTEIN CBIB"/>
    <property type="match status" value="1"/>
</dbReference>
<reference evidence="10" key="1">
    <citation type="journal article" date="2014" name="Genome Announc.">
        <title>Draft Genome Sequence of Clostridium straminisolvens Strain JCM 21531T, Isolated from a Cellulose-Degrading Bacterial Community.</title>
        <authorList>
            <person name="Yuki M."/>
            <person name="Oshima K."/>
            <person name="Suda W."/>
            <person name="Sakamoto M."/>
            <person name="Kitamura K."/>
            <person name="Iida T."/>
            <person name="Hattori M."/>
            <person name="Ohkuma M."/>
        </authorList>
    </citation>
    <scope>NUCLEOTIDE SEQUENCE [LARGE SCALE GENOMIC DNA]</scope>
    <source>
        <strain evidence="10">JCM 21531</strain>
    </source>
</reference>
<comment type="pathway">
    <text evidence="2">Cofactor biosynthesis; adenosylcobalamin biosynthesis.</text>
</comment>
<dbReference type="Pfam" id="PF03186">
    <property type="entry name" value="CobD_Cbib"/>
    <property type="match status" value="1"/>
</dbReference>
<dbReference type="Proteomes" id="UP000019109">
    <property type="component" value="Unassembled WGS sequence"/>
</dbReference>
<evidence type="ECO:0000313" key="10">
    <source>
        <dbReference type="EMBL" id="GAE88006.1"/>
    </source>
</evidence>
<evidence type="ECO:0000313" key="11">
    <source>
        <dbReference type="Proteomes" id="UP000019109"/>
    </source>
</evidence>
<evidence type="ECO:0000256" key="2">
    <source>
        <dbReference type="ARBA" id="ARBA00004953"/>
    </source>
</evidence>
<evidence type="ECO:0000256" key="6">
    <source>
        <dbReference type="ARBA" id="ARBA00022692"/>
    </source>
</evidence>
<dbReference type="AlphaFoldDB" id="W4V4A0"/>
<keyword evidence="7 9" id="KW-1133">Transmembrane helix</keyword>
<evidence type="ECO:0000256" key="3">
    <source>
        <dbReference type="ARBA" id="ARBA00006263"/>
    </source>
</evidence>
<protein>
    <submittedName>
        <fullName evidence="10">Adenosylcobinamide-phosphate synthase</fullName>
    </submittedName>
</protein>
<keyword evidence="5" id="KW-0169">Cobalamin biosynthesis</keyword>
<feature type="transmembrane region" description="Helical" evidence="9">
    <location>
        <begin position="89"/>
        <end position="109"/>
    </location>
</feature>
<dbReference type="GO" id="GO:0048472">
    <property type="term" value="F:threonine-phosphate decarboxylase activity"/>
    <property type="evidence" value="ECO:0007669"/>
    <property type="project" value="InterPro"/>
</dbReference>
<keyword evidence="8 9" id="KW-0472">Membrane</keyword>
<comment type="caution">
    <text evidence="10">The sequence shown here is derived from an EMBL/GenBank/DDBJ whole genome shotgun (WGS) entry which is preliminary data.</text>
</comment>
<evidence type="ECO:0000256" key="9">
    <source>
        <dbReference type="SAM" id="Phobius"/>
    </source>
</evidence>
<keyword evidence="6 9" id="KW-0812">Transmembrane</keyword>
<keyword evidence="11" id="KW-1185">Reference proteome</keyword>
<evidence type="ECO:0000256" key="4">
    <source>
        <dbReference type="ARBA" id="ARBA00022475"/>
    </source>
</evidence>
<accession>W4V4A0</accession>
<evidence type="ECO:0000256" key="8">
    <source>
        <dbReference type="ARBA" id="ARBA00023136"/>
    </source>
</evidence>
<dbReference type="STRING" id="1294263.JCM21531_1420"/>
<feature type="transmembrane region" description="Helical" evidence="9">
    <location>
        <begin position="197"/>
        <end position="216"/>
    </location>
</feature>
<dbReference type="EMBL" id="BAVR01000012">
    <property type="protein sequence ID" value="GAE88006.1"/>
    <property type="molecule type" value="Genomic_DNA"/>
</dbReference>
<keyword evidence="4" id="KW-1003">Cell membrane</keyword>
<dbReference type="GO" id="GO:0005886">
    <property type="term" value="C:plasma membrane"/>
    <property type="evidence" value="ECO:0007669"/>
    <property type="project" value="UniProtKB-SubCell"/>
</dbReference>
<dbReference type="PANTHER" id="PTHR34308">
    <property type="entry name" value="COBALAMIN BIOSYNTHESIS PROTEIN CBIB"/>
    <property type="match status" value="1"/>
</dbReference>
<proteinExistence type="inferred from homology"/>
<gene>
    <name evidence="10" type="ORF">JCM21531_1420</name>
</gene>
<dbReference type="UniPathway" id="UPA00148"/>
<evidence type="ECO:0000256" key="7">
    <source>
        <dbReference type="ARBA" id="ARBA00022989"/>
    </source>
</evidence>
<dbReference type="GO" id="GO:0009236">
    <property type="term" value="P:cobalamin biosynthetic process"/>
    <property type="evidence" value="ECO:0007669"/>
    <property type="project" value="UniProtKB-UniPathway"/>
</dbReference>
<comment type="similarity">
    <text evidence="3">Belongs to the CobD/CbiB family.</text>
</comment>
<feature type="transmembrane region" description="Helical" evidence="9">
    <location>
        <begin position="15"/>
        <end position="35"/>
    </location>
</feature>
<sequence length="264" mass="29453">MALSNINESIGGKAMILYLLLDIFIAFVLDFFIGYPKWMPHPVKFIEWLGKNIENIMRNIINASSAEKVNALGEDVVRNTKRLYRNERVAGTAFIIIMAGVVVTVVAGILKLSLLVHPILFHVINVYFTYSAFALKTVATEGYKVFDALKERDIFKARNMLAAAVGRKTENLDEKEIIKGSVESMAESMADRVISPIFYAFLASFFGLGATVVYVYKTINILDQVVGYKNDTYKNFGWATAKLDDIVNYIPARLAGILIVFGAL</sequence>
<organism evidence="10 11">
    <name type="scientific">Acetivibrio straminisolvens JCM 21531</name>
    <dbReference type="NCBI Taxonomy" id="1294263"/>
    <lineage>
        <taxon>Bacteria</taxon>
        <taxon>Bacillati</taxon>
        <taxon>Bacillota</taxon>
        <taxon>Clostridia</taxon>
        <taxon>Eubacteriales</taxon>
        <taxon>Oscillospiraceae</taxon>
        <taxon>Acetivibrio</taxon>
    </lineage>
</organism>
<comment type="subcellular location">
    <subcellularLocation>
        <location evidence="1">Cell membrane</location>
        <topology evidence="1">Multi-pass membrane protein</topology>
    </subcellularLocation>
</comment>
<dbReference type="InterPro" id="IPR004485">
    <property type="entry name" value="Cobalamin_biosynth_CobD/CbiB"/>
</dbReference>
<evidence type="ECO:0000256" key="5">
    <source>
        <dbReference type="ARBA" id="ARBA00022573"/>
    </source>
</evidence>
<name>W4V4A0_9FIRM</name>